<dbReference type="Proteomes" id="UP000276133">
    <property type="component" value="Unassembled WGS sequence"/>
</dbReference>
<keyword evidence="4" id="KW-1185">Reference proteome</keyword>
<dbReference type="Pfam" id="PF01541">
    <property type="entry name" value="GIY-YIG"/>
    <property type="match status" value="1"/>
</dbReference>
<reference evidence="3 4" key="1">
    <citation type="journal article" date="2018" name="Sci. Rep.">
        <title>Genomic signatures of local adaptation to the degree of environmental predictability in rotifers.</title>
        <authorList>
            <person name="Franch-Gras L."/>
            <person name="Hahn C."/>
            <person name="Garcia-Roger E.M."/>
            <person name="Carmona M.J."/>
            <person name="Serra M."/>
            <person name="Gomez A."/>
        </authorList>
    </citation>
    <scope>NUCLEOTIDE SEQUENCE [LARGE SCALE GENOMIC DNA]</scope>
    <source>
        <strain evidence="3">HYR1</strain>
    </source>
</reference>
<evidence type="ECO:0000256" key="1">
    <source>
        <dbReference type="SAM" id="MobiDB-lite"/>
    </source>
</evidence>
<dbReference type="PROSITE" id="PS50164">
    <property type="entry name" value="GIY_YIG"/>
    <property type="match status" value="1"/>
</dbReference>
<feature type="non-terminal residue" evidence="3">
    <location>
        <position position="109"/>
    </location>
</feature>
<organism evidence="3 4">
    <name type="scientific">Brachionus plicatilis</name>
    <name type="common">Marine rotifer</name>
    <name type="synonym">Brachionus muelleri</name>
    <dbReference type="NCBI Taxonomy" id="10195"/>
    <lineage>
        <taxon>Eukaryota</taxon>
        <taxon>Metazoa</taxon>
        <taxon>Spiralia</taxon>
        <taxon>Gnathifera</taxon>
        <taxon>Rotifera</taxon>
        <taxon>Eurotatoria</taxon>
        <taxon>Monogononta</taxon>
        <taxon>Pseudotrocha</taxon>
        <taxon>Ploima</taxon>
        <taxon>Brachionidae</taxon>
        <taxon>Brachionus</taxon>
    </lineage>
</organism>
<protein>
    <recommendedName>
        <fullName evidence="2">GIY-YIG domain-containing protein</fullName>
    </recommendedName>
</protein>
<dbReference type="InterPro" id="IPR035901">
    <property type="entry name" value="GIY-YIG_endonuc_sf"/>
</dbReference>
<feature type="region of interest" description="Disordered" evidence="1">
    <location>
        <begin position="90"/>
        <end position="109"/>
    </location>
</feature>
<gene>
    <name evidence="3" type="ORF">BpHYR1_048411</name>
</gene>
<comment type="caution">
    <text evidence="3">The sequence shown here is derived from an EMBL/GenBank/DDBJ whole genome shotgun (WGS) entry which is preliminary data.</text>
</comment>
<dbReference type="InterPro" id="IPR000305">
    <property type="entry name" value="GIY-YIG_endonuc"/>
</dbReference>
<evidence type="ECO:0000313" key="3">
    <source>
        <dbReference type="EMBL" id="RNA03545.1"/>
    </source>
</evidence>
<dbReference type="EMBL" id="REGN01008453">
    <property type="protein sequence ID" value="RNA03545.1"/>
    <property type="molecule type" value="Genomic_DNA"/>
</dbReference>
<feature type="domain" description="GIY-YIG" evidence="2">
    <location>
        <begin position="22"/>
        <end position="109"/>
    </location>
</feature>
<dbReference type="SUPFAM" id="SSF82771">
    <property type="entry name" value="GIY-YIG endonuclease"/>
    <property type="match status" value="1"/>
</dbReference>
<evidence type="ECO:0000313" key="4">
    <source>
        <dbReference type="Proteomes" id="UP000276133"/>
    </source>
</evidence>
<evidence type="ECO:0000259" key="2">
    <source>
        <dbReference type="PROSITE" id="PS50164"/>
    </source>
</evidence>
<sequence>MSRPELLKQFFLPIESKSSCNSTDCVYIILCIKCKIYYIGQTNCFKRRFNEHLNGIQKYTPYENHKSNVSIHFNLNDYINVDLEERLKNETDLNESEMDEYKKFKPEEE</sequence>
<accession>A0A3M7PXN0</accession>
<feature type="compositionally biased region" description="Basic and acidic residues" evidence="1">
    <location>
        <begin position="99"/>
        <end position="109"/>
    </location>
</feature>
<dbReference type="Gene3D" id="3.40.1440.10">
    <property type="entry name" value="GIY-YIG endonuclease"/>
    <property type="match status" value="1"/>
</dbReference>
<proteinExistence type="predicted"/>
<dbReference type="AlphaFoldDB" id="A0A3M7PXN0"/>
<dbReference type="CDD" id="cd00719">
    <property type="entry name" value="GIY-YIG_SF"/>
    <property type="match status" value="1"/>
</dbReference>
<name>A0A3M7PXN0_BRAPC</name>